<proteinExistence type="predicted"/>
<dbReference type="KEGG" id="fla:SY85_03235"/>
<reference evidence="4" key="1">
    <citation type="submission" date="2015-01" db="EMBL/GenBank/DDBJ databases">
        <title>Flavisolibacter sp./LCS9/ whole genome sequencing.</title>
        <authorList>
            <person name="Kim M.K."/>
            <person name="Srinivasan S."/>
            <person name="Lee J.-J."/>
        </authorList>
    </citation>
    <scope>NUCLEOTIDE SEQUENCE [LARGE SCALE GENOMIC DNA]</scope>
    <source>
        <strain evidence="4">LCS9</strain>
    </source>
</reference>
<dbReference type="Proteomes" id="UP000077177">
    <property type="component" value="Chromosome"/>
</dbReference>
<dbReference type="EMBL" id="CP011390">
    <property type="protein sequence ID" value="ANE49662.1"/>
    <property type="molecule type" value="Genomic_DNA"/>
</dbReference>
<evidence type="ECO:0000313" key="3">
    <source>
        <dbReference type="EMBL" id="ANE49662.1"/>
    </source>
</evidence>
<dbReference type="OrthoDB" id="9804312at2"/>
<dbReference type="Gene3D" id="3.40.50.150">
    <property type="entry name" value="Vaccinia Virus protein VP39"/>
    <property type="match status" value="1"/>
</dbReference>
<dbReference type="GO" id="GO:0016740">
    <property type="term" value="F:transferase activity"/>
    <property type="evidence" value="ECO:0007669"/>
    <property type="project" value="UniProtKB-KW"/>
</dbReference>
<dbReference type="InterPro" id="IPR029063">
    <property type="entry name" value="SAM-dependent_MTases_sf"/>
</dbReference>
<keyword evidence="1" id="KW-0808">Transferase</keyword>
<dbReference type="SUPFAM" id="SSF53335">
    <property type="entry name" value="S-adenosyl-L-methionine-dependent methyltransferases"/>
    <property type="match status" value="1"/>
</dbReference>
<keyword evidence="4" id="KW-1185">Reference proteome</keyword>
<gene>
    <name evidence="3" type="ORF">SY85_03235</name>
</gene>
<dbReference type="STRING" id="1492898.SY85_03235"/>
<evidence type="ECO:0000313" key="4">
    <source>
        <dbReference type="Proteomes" id="UP000077177"/>
    </source>
</evidence>
<reference evidence="3 4" key="2">
    <citation type="journal article" date="2016" name="Int. J. Syst. Evol. Microbiol.">
        <title>Flavisolibacter tropicus sp. nov., isolated from tropical soil.</title>
        <authorList>
            <person name="Lee J.J."/>
            <person name="Kang M.S."/>
            <person name="Kim G.S."/>
            <person name="Lee C.S."/>
            <person name="Lim S."/>
            <person name="Lee J."/>
            <person name="Roh S.H."/>
            <person name="Kang H."/>
            <person name="Ha J.M."/>
            <person name="Bae S."/>
            <person name="Jung H.Y."/>
            <person name="Kim M.K."/>
        </authorList>
    </citation>
    <scope>NUCLEOTIDE SEQUENCE [LARGE SCALE GENOMIC DNA]</scope>
    <source>
        <strain evidence="3 4">LCS9</strain>
    </source>
</reference>
<name>A0A172TRP9_9BACT</name>
<feature type="domain" description="Methyltransferase" evidence="2">
    <location>
        <begin position="40"/>
        <end position="129"/>
    </location>
</feature>
<dbReference type="InterPro" id="IPR041698">
    <property type="entry name" value="Methyltransf_25"/>
</dbReference>
<evidence type="ECO:0000256" key="1">
    <source>
        <dbReference type="ARBA" id="ARBA00022679"/>
    </source>
</evidence>
<organism evidence="3 4">
    <name type="scientific">Flavisolibacter tropicus</name>
    <dbReference type="NCBI Taxonomy" id="1492898"/>
    <lineage>
        <taxon>Bacteria</taxon>
        <taxon>Pseudomonadati</taxon>
        <taxon>Bacteroidota</taxon>
        <taxon>Chitinophagia</taxon>
        <taxon>Chitinophagales</taxon>
        <taxon>Chitinophagaceae</taxon>
        <taxon>Flavisolibacter</taxon>
    </lineage>
</organism>
<dbReference type="CDD" id="cd02440">
    <property type="entry name" value="AdoMet_MTases"/>
    <property type="match status" value="1"/>
</dbReference>
<dbReference type="RefSeq" id="WP_066401788.1">
    <property type="nucleotide sequence ID" value="NZ_CP011390.1"/>
</dbReference>
<sequence>MFTKSAAFYDALYHFKDYELACSALDQLIQEMNPGAKTLLDVGCGTGKHLKYLQNDYQADGLDLNPELLSIAQKRCPEVTFHEADMTCFNLNKSYDVIVSLFSSIAYVRTFENLKKTLQSMVQHLNHGGLIVIEPWIYPENYWLGRLTANYVDQPDLKISWMYVSEKMDSSSLFNIYYMVGTKQGISTFNEEHVMGLWTDAEYREAFIRAGIEPQYDAKGFFGRGMYFGVKQ</sequence>
<dbReference type="Pfam" id="PF13649">
    <property type="entry name" value="Methyltransf_25"/>
    <property type="match status" value="1"/>
</dbReference>
<evidence type="ECO:0000259" key="2">
    <source>
        <dbReference type="Pfam" id="PF13649"/>
    </source>
</evidence>
<dbReference type="PANTHER" id="PTHR43861">
    <property type="entry name" value="TRANS-ACONITATE 2-METHYLTRANSFERASE-RELATED"/>
    <property type="match status" value="1"/>
</dbReference>
<accession>A0A172TRP9</accession>
<dbReference type="Gene3D" id="2.20.130.10">
    <property type="entry name" value="CAC2371-like domains"/>
    <property type="match status" value="1"/>
</dbReference>
<dbReference type="AlphaFoldDB" id="A0A172TRP9"/>
<protein>
    <recommendedName>
        <fullName evidence="2">Methyltransferase domain-containing protein</fullName>
    </recommendedName>
</protein>